<dbReference type="EMBL" id="EQ973774">
    <property type="protein sequence ID" value="EEF51335.1"/>
    <property type="molecule type" value="Genomic_DNA"/>
</dbReference>
<evidence type="ECO:0000313" key="3">
    <source>
        <dbReference type="EMBL" id="EEF51335.1"/>
    </source>
</evidence>
<dbReference type="KEGG" id="rcu:8287759"/>
<feature type="compositionally biased region" description="Basic residues" evidence="1">
    <location>
        <begin position="200"/>
        <end position="211"/>
    </location>
</feature>
<dbReference type="AlphaFoldDB" id="B9RCR4"/>
<feature type="signal peptide" evidence="2">
    <location>
        <begin position="1"/>
        <end position="23"/>
    </location>
</feature>
<keyword evidence="4" id="KW-1185">Reference proteome</keyword>
<evidence type="ECO:0000256" key="2">
    <source>
        <dbReference type="SAM" id="SignalP"/>
    </source>
</evidence>
<reference evidence="4" key="1">
    <citation type="journal article" date="2010" name="Nat. Biotechnol.">
        <title>Draft genome sequence of the oilseed species Ricinus communis.</title>
        <authorList>
            <person name="Chan A.P."/>
            <person name="Crabtree J."/>
            <person name="Zhao Q."/>
            <person name="Lorenzi H."/>
            <person name="Orvis J."/>
            <person name="Puiu D."/>
            <person name="Melake-Berhan A."/>
            <person name="Jones K.M."/>
            <person name="Redman J."/>
            <person name="Chen G."/>
            <person name="Cahoon E.B."/>
            <person name="Gedil M."/>
            <person name="Stanke M."/>
            <person name="Haas B.J."/>
            <person name="Wortman J.R."/>
            <person name="Fraser-Liggett C.M."/>
            <person name="Ravel J."/>
            <person name="Rabinowicz P.D."/>
        </authorList>
    </citation>
    <scope>NUCLEOTIDE SEQUENCE [LARGE SCALE GENOMIC DNA]</scope>
    <source>
        <strain evidence="4">cv. Hale</strain>
    </source>
</reference>
<dbReference type="OrthoDB" id="1293395at2759"/>
<gene>
    <name evidence="3" type="ORF">RCOM_1691800</name>
</gene>
<sequence length="242" mass="28027">MAANLAVTVTSSTFFFLFAFAYALDLPEISPVSTTSYDHNLVTLPDSDPKTTTTIILPSEKPETEPATFVDLEPEDTEIPKLSETESKQEKTEPALTDSVPLTVITFRPINRHIARRSVNPFRRGRGCHGRHHHHFNQFKIKNAQDQGQRSYGDDMIISGGEYLGSDRRVPARWAKFNHGGHGFSFTNEEDKRNEMNDRPRHHHHHHHHHRHEEEEGEVKDHKHEYYKGGFMKRIRKFLNNF</sequence>
<dbReference type="Proteomes" id="UP000008311">
    <property type="component" value="Unassembled WGS sequence"/>
</dbReference>
<feature type="region of interest" description="Disordered" evidence="1">
    <location>
        <begin position="182"/>
        <end position="221"/>
    </location>
</feature>
<feature type="region of interest" description="Disordered" evidence="1">
    <location>
        <begin position="74"/>
        <end position="95"/>
    </location>
</feature>
<protein>
    <submittedName>
        <fullName evidence="3">Uncharacterized protein</fullName>
    </submittedName>
</protein>
<evidence type="ECO:0000256" key="1">
    <source>
        <dbReference type="SAM" id="MobiDB-lite"/>
    </source>
</evidence>
<feature type="compositionally biased region" description="Basic and acidic residues" evidence="1">
    <location>
        <begin position="78"/>
        <end position="93"/>
    </location>
</feature>
<name>B9RCR4_RICCO</name>
<dbReference type="InParanoid" id="B9RCR4"/>
<proteinExistence type="predicted"/>
<feature type="chain" id="PRO_5002888308" evidence="2">
    <location>
        <begin position="24"/>
        <end position="242"/>
    </location>
</feature>
<keyword evidence="2" id="KW-0732">Signal</keyword>
<accession>B9RCR4</accession>
<feature type="compositionally biased region" description="Basic and acidic residues" evidence="1">
    <location>
        <begin position="189"/>
        <end position="199"/>
    </location>
</feature>
<evidence type="ECO:0000313" key="4">
    <source>
        <dbReference type="Proteomes" id="UP000008311"/>
    </source>
</evidence>
<dbReference type="eggNOG" id="ENOG502S586">
    <property type="taxonomic scope" value="Eukaryota"/>
</dbReference>
<organism evidence="3 4">
    <name type="scientific">Ricinus communis</name>
    <name type="common">Castor bean</name>
    <dbReference type="NCBI Taxonomy" id="3988"/>
    <lineage>
        <taxon>Eukaryota</taxon>
        <taxon>Viridiplantae</taxon>
        <taxon>Streptophyta</taxon>
        <taxon>Embryophyta</taxon>
        <taxon>Tracheophyta</taxon>
        <taxon>Spermatophyta</taxon>
        <taxon>Magnoliopsida</taxon>
        <taxon>eudicotyledons</taxon>
        <taxon>Gunneridae</taxon>
        <taxon>Pentapetalae</taxon>
        <taxon>rosids</taxon>
        <taxon>fabids</taxon>
        <taxon>Malpighiales</taxon>
        <taxon>Euphorbiaceae</taxon>
        <taxon>Acalyphoideae</taxon>
        <taxon>Acalypheae</taxon>
        <taxon>Ricinus</taxon>
    </lineage>
</organism>